<feature type="domain" description="Zinc finger PHD-type" evidence="6">
    <location>
        <begin position="27"/>
        <end position="89"/>
    </location>
</feature>
<dbReference type="SUPFAM" id="SSF57889">
    <property type="entry name" value="Cysteine-rich domain"/>
    <property type="match status" value="3"/>
</dbReference>
<name>A0AA35YT65_LACSI</name>
<reference evidence="7" key="1">
    <citation type="submission" date="2023-04" db="EMBL/GenBank/DDBJ databases">
        <authorList>
            <person name="Vijverberg K."/>
            <person name="Xiong W."/>
            <person name="Schranz E."/>
        </authorList>
    </citation>
    <scope>NUCLEOTIDE SEQUENCE</scope>
</reference>
<keyword evidence="2" id="KW-0677">Repeat</keyword>
<feature type="compositionally biased region" description="Low complexity" evidence="5">
    <location>
        <begin position="288"/>
        <end position="300"/>
    </location>
</feature>
<evidence type="ECO:0000313" key="7">
    <source>
        <dbReference type="EMBL" id="CAI9279457.1"/>
    </source>
</evidence>
<dbReference type="GO" id="GO:0008270">
    <property type="term" value="F:zinc ion binding"/>
    <property type="evidence" value="ECO:0007669"/>
    <property type="project" value="UniProtKB-KW"/>
</dbReference>
<evidence type="ECO:0000259" key="6">
    <source>
        <dbReference type="SMART" id="SM00249"/>
    </source>
</evidence>
<evidence type="ECO:0000256" key="4">
    <source>
        <dbReference type="ARBA" id="ARBA00022833"/>
    </source>
</evidence>
<feature type="compositionally biased region" description="Polar residues" evidence="5">
    <location>
        <begin position="320"/>
        <end position="352"/>
    </location>
</feature>
<keyword evidence="8" id="KW-1185">Reference proteome</keyword>
<dbReference type="InterPro" id="IPR046349">
    <property type="entry name" value="C1-like_sf"/>
</dbReference>
<evidence type="ECO:0000313" key="8">
    <source>
        <dbReference type="Proteomes" id="UP001177003"/>
    </source>
</evidence>
<dbReference type="AlphaFoldDB" id="A0AA35YT65"/>
<gene>
    <name evidence="7" type="ORF">LSALG_LOCUS19255</name>
</gene>
<keyword evidence="1" id="KW-0479">Metal-binding</keyword>
<dbReference type="SMART" id="SM00249">
    <property type="entry name" value="PHD"/>
    <property type="match status" value="2"/>
</dbReference>
<proteinExistence type="predicted"/>
<sequence length="630" mass="69488">MEQHGYKHFSHSHNLIMHQLPEGVDVSCSGCNSSGDGTVYICWQCNFFLHEQCYRATRSLKHPSHPPHPLTLVPYPTYPSNSFYCNSCEIIGSGLSYSCAHCEFDLHVQCAYSISRATSFQKAHQYPTNYYDHHHQELVPPNTAHNAPFVSVPDNLQQLQLTASQNHYTDPNPHYVSIPNPINISGQYHSTGQNGHTVSIITSSQYPSMAEAGPSVSIPVKDPVISAQYPSMAQTGPSVSIPTSSQDPVINTQYPSIAQTGPSVTIPTSSQDPVISAQYPSMAQTGPSVSISTSSQESVTNTQYPSTVQPRPSVSIPASPANQVNSTGDSSKPQNEPSVSIPTSYQNPVTSPQYPPVDVSSVSIPTNNLNPIPSEQKFNMAQNVASSVSAPNASPYCQPENHIESGQNQPNHKGIMHYSHPHSLRMVNLQDEDNEIECSGCEETVNGKGYSCAEPNCNFHLHESCFQLKQRIQHKSHPEHPLTLLPLAPYNNENGEFTCNACFSDGTGFTYHCSICKFDLHIQCVSLPETVTRSDHEHLLKLYYSCPVKGDEYTFTCDVCHVDVQKDRWTYYCESCDYGTHLGCVDCEECVVDSILDTQMQLQRLQLQMEMSRQNAQFVASMGASLLSLV</sequence>
<evidence type="ECO:0000256" key="5">
    <source>
        <dbReference type="SAM" id="MobiDB-lite"/>
    </source>
</evidence>
<dbReference type="EMBL" id="OX465080">
    <property type="protein sequence ID" value="CAI9279457.1"/>
    <property type="molecule type" value="Genomic_DNA"/>
</dbReference>
<evidence type="ECO:0000256" key="1">
    <source>
        <dbReference type="ARBA" id="ARBA00022723"/>
    </source>
</evidence>
<dbReference type="Pfam" id="PF03107">
    <property type="entry name" value="C1_2"/>
    <property type="match status" value="5"/>
</dbReference>
<organism evidence="7 8">
    <name type="scientific">Lactuca saligna</name>
    <name type="common">Willowleaf lettuce</name>
    <dbReference type="NCBI Taxonomy" id="75948"/>
    <lineage>
        <taxon>Eukaryota</taxon>
        <taxon>Viridiplantae</taxon>
        <taxon>Streptophyta</taxon>
        <taxon>Embryophyta</taxon>
        <taxon>Tracheophyta</taxon>
        <taxon>Spermatophyta</taxon>
        <taxon>Magnoliopsida</taxon>
        <taxon>eudicotyledons</taxon>
        <taxon>Gunneridae</taxon>
        <taxon>Pentapetalae</taxon>
        <taxon>asterids</taxon>
        <taxon>campanulids</taxon>
        <taxon>Asterales</taxon>
        <taxon>Asteraceae</taxon>
        <taxon>Cichorioideae</taxon>
        <taxon>Cichorieae</taxon>
        <taxon>Lactucinae</taxon>
        <taxon>Lactuca</taxon>
    </lineage>
</organism>
<keyword evidence="4" id="KW-0862">Zinc</keyword>
<dbReference type="PANTHER" id="PTHR46288">
    <property type="entry name" value="PHORBOL-ESTER/DAG-TYPE DOMAIN-CONTAINING PROTEIN"/>
    <property type="match status" value="1"/>
</dbReference>
<accession>A0AA35YT65</accession>
<dbReference type="InterPro" id="IPR001965">
    <property type="entry name" value="Znf_PHD"/>
</dbReference>
<feature type="region of interest" description="Disordered" evidence="5">
    <location>
        <begin position="232"/>
        <end position="358"/>
    </location>
</feature>
<dbReference type="InterPro" id="IPR004146">
    <property type="entry name" value="DC1"/>
</dbReference>
<evidence type="ECO:0000256" key="2">
    <source>
        <dbReference type="ARBA" id="ARBA00022737"/>
    </source>
</evidence>
<feature type="domain" description="Zinc finger PHD-type" evidence="6">
    <location>
        <begin position="437"/>
        <end position="503"/>
    </location>
</feature>
<feature type="compositionally biased region" description="Polar residues" evidence="5">
    <location>
        <begin position="301"/>
        <end position="312"/>
    </location>
</feature>
<feature type="compositionally biased region" description="Polar residues" evidence="5">
    <location>
        <begin position="232"/>
        <end position="287"/>
    </location>
</feature>
<evidence type="ECO:0000256" key="3">
    <source>
        <dbReference type="ARBA" id="ARBA00022771"/>
    </source>
</evidence>
<protein>
    <recommendedName>
        <fullName evidence="6">Zinc finger PHD-type domain-containing protein</fullName>
    </recommendedName>
</protein>
<keyword evidence="3" id="KW-0863">Zinc-finger</keyword>
<dbReference type="Proteomes" id="UP001177003">
    <property type="component" value="Chromosome 4"/>
</dbReference>
<dbReference type="PANTHER" id="PTHR46288:SF84">
    <property type="entry name" value="DC1 DOMAIN-CONTAINING PROTEIN"/>
    <property type="match status" value="1"/>
</dbReference>